<organism evidence="2 3">
    <name type="scientific">Fistulifera solaris</name>
    <name type="common">Oleaginous diatom</name>
    <dbReference type="NCBI Taxonomy" id="1519565"/>
    <lineage>
        <taxon>Eukaryota</taxon>
        <taxon>Sar</taxon>
        <taxon>Stramenopiles</taxon>
        <taxon>Ochrophyta</taxon>
        <taxon>Bacillariophyta</taxon>
        <taxon>Bacillariophyceae</taxon>
        <taxon>Bacillariophycidae</taxon>
        <taxon>Naviculales</taxon>
        <taxon>Naviculaceae</taxon>
        <taxon>Fistulifera</taxon>
    </lineage>
</organism>
<dbReference type="AlphaFoldDB" id="A0A1Z5JPP7"/>
<keyword evidence="3" id="KW-1185">Reference proteome</keyword>
<sequence>MYFSSYHTHFRRQLLALVILLSGMSHAFLTPFHSTTNAERTRMTLRYADDNDNMEVMRLQRVSLAGVSVSATGFWVLLRAGENAYYPLRVTDSIADTGAATSPEALTILQLLANVDMAGAILPPDLLARVTVLSCEEGQCDASVADEVLKIVHNKLPDGVETYGELHEWGQSRISLPVATVDEIIVEDDKQFTWRCSVKHLGRISLQPTVSTLEKICYDFRPQVSFAFLSIALALRYRAPISMKVNPQLEASFLTLEALQKRFPMYRSANKLQQTSQRPAIAVERVFEINKLQAALRIAMEKNDPAAVAKIRAALDEMDSMKDLPVQPDSDTSAMQ</sequence>
<evidence type="ECO:0000256" key="1">
    <source>
        <dbReference type="SAM" id="SignalP"/>
    </source>
</evidence>
<evidence type="ECO:0008006" key="4">
    <source>
        <dbReference type="Google" id="ProtNLM"/>
    </source>
</evidence>
<name>A0A1Z5JPP7_FISSO</name>
<evidence type="ECO:0000313" key="2">
    <source>
        <dbReference type="EMBL" id="GAX16005.1"/>
    </source>
</evidence>
<keyword evidence="1" id="KW-0732">Signal</keyword>
<dbReference type="Proteomes" id="UP000198406">
    <property type="component" value="Unassembled WGS sequence"/>
</dbReference>
<comment type="caution">
    <text evidence="2">The sequence shown here is derived from an EMBL/GenBank/DDBJ whole genome shotgun (WGS) entry which is preliminary data.</text>
</comment>
<dbReference type="EMBL" id="BDSP01000100">
    <property type="protein sequence ID" value="GAX16005.1"/>
    <property type="molecule type" value="Genomic_DNA"/>
</dbReference>
<accession>A0A1Z5JPP7</accession>
<dbReference type="InParanoid" id="A0A1Z5JPP7"/>
<feature type="chain" id="PRO_5013392012" description="BFN domain-containing protein" evidence="1">
    <location>
        <begin position="30"/>
        <end position="336"/>
    </location>
</feature>
<feature type="signal peptide" evidence="1">
    <location>
        <begin position="1"/>
        <end position="29"/>
    </location>
</feature>
<dbReference type="OrthoDB" id="47884at2759"/>
<reference evidence="2 3" key="1">
    <citation type="journal article" date="2015" name="Plant Cell">
        <title>Oil accumulation by the oleaginous diatom Fistulifera solaris as revealed by the genome and transcriptome.</title>
        <authorList>
            <person name="Tanaka T."/>
            <person name="Maeda Y."/>
            <person name="Veluchamy A."/>
            <person name="Tanaka M."/>
            <person name="Abida H."/>
            <person name="Marechal E."/>
            <person name="Bowler C."/>
            <person name="Muto M."/>
            <person name="Sunaga Y."/>
            <person name="Tanaka M."/>
            <person name="Yoshino T."/>
            <person name="Taniguchi T."/>
            <person name="Fukuda Y."/>
            <person name="Nemoto M."/>
            <person name="Matsumoto M."/>
            <person name="Wong P.S."/>
            <person name="Aburatani S."/>
            <person name="Fujibuchi W."/>
        </authorList>
    </citation>
    <scope>NUCLEOTIDE SEQUENCE [LARGE SCALE GENOMIC DNA]</scope>
    <source>
        <strain evidence="2 3">JPCC DA0580</strain>
    </source>
</reference>
<evidence type="ECO:0000313" key="3">
    <source>
        <dbReference type="Proteomes" id="UP000198406"/>
    </source>
</evidence>
<protein>
    <recommendedName>
        <fullName evidence="4">BFN domain-containing protein</fullName>
    </recommendedName>
</protein>
<gene>
    <name evidence="2" type="ORF">FisN_22Hh138</name>
</gene>
<proteinExistence type="predicted"/>